<reference evidence="5" key="1">
    <citation type="journal article" date="2015" name="Nature">
        <title>Complex archaea that bridge the gap between prokaryotes and eukaryotes.</title>
        <authorList>
            <person name="Spang A."/>
            <person name="Saw J.H."/>
            <person name="Jorgensen S.L."/>
            <person name="Zaremba-Niedzwiedzka K."/>
            <person name="Martijn J."/>
            <person name="Lind A.E."/>
            <person name="van Eijk R."/>
            <person name="Schleper C."/>
            <person name="Guy L."/>
            <person name="Ettema T.J."/>
        </authorList>
    </citation>
    <scope>NUCLEOTIDE SEQUENCE</scope>
</reference>
<accession>A0A0F9K5K1</accession>
<dbReference type="SUPFAM" id="SSF53335">
    <property type="entry name" value="S-adenosyl-L-methionine-dependent methyltransferases"/>
    <property type="match status" value="1"/>
</dbReference>
<sequence length="390" mass="44044">MNEKLTLSTLDTLSRAHHTSLKKSIKQAIEKNAGSISFKDYMQMCLYEPGLGYYSAGRHKLGKGGDFTTAPEISPLFGSSLAENIRQVFDQLNNQDILEFGAGSGKLAIDVVSRLKDVNQLPRYYFIVEISADLKQRQQAAISKALPELLDHFIWIDDIPDQFQGVIIANEVCDAMPVNIVLSNNGELFERHVSYKDATFYWQDASISDANLLHQTEAIFDEIVLPTYQTEINLTAQYWMERLGQALQQGVIFIIDYGYNHQDFYHPERDQGTLQCYFNQQAHSDPLILAGIQDITAHIDFSKLAEIAQSSRLDVSAYHYQSDFLVAGGIMELASELHTINDEVSWLQHSAGLKQLLLPTGMGAEFKVLTLSREITFSPTFLLKDRRHQL</sequence>
<dbReference type="GO" id="GO:0035243">
    <property type="term" value="F:protein-arginine omega-N symmetric methyltransferase activity"/>
    <property type="evidence" value="ECO:0007669"/>
    <property type="project" value="TreeGrafter"/>
</dbReference>
<dbReference type="GO" id="GO:0032259">
    <property type="term" value="P:methylation"/>
    <property type="evidence" value="ECO:0007669"/>
    <property type="project" value="UniProtKB-KW"/>
</dbReference>
<evidence type="ECO:0000256" key="3">
    <source>
        <dbReference type="ARBA" id="ARBA00022679"/>
    </source>
</evidence>
<dbReference type="InterPro" id="IPR029063">
    <property type="entry name" value="SAM-dependent_MTases_sf"/>
</dbReference>
<evidence type="ECO:0000313" key="5">
    <source>
        <dbReference type="EMBL" id="KKM69931.1"/>
    </source>
</evidence>
<keyword evidence="2" id="KW-0489">Methyltransferase</keyword>
<dbReference type="Gene3D" id="3.40.50.12710">
    <property type="match status" value="1"/>
</dbReference>
<dbReference type="InterPro" id="IPR003788">
    <property type="entry name" value="NDUFAF7"/>
</dbReference>
<protein>
    <recommendedName>
        <fullName evidence="6">SAM-dependent methyltransferase</fullName>
    </recommendedName>
</protein>
<dbReference type="Pfam" id="PF02636">
    <property type="entry name" value="Methyltransf_28"/>
    <property type="match status" value="1"/>
</dbReference>
<dbReference type="GO" id="GO:0005739">
    <property type="term" value="C:mitochondrion"/>
    <property type="evidence" value="ECO:0007669"/>
    <property type="project" value="UniProtKB-SubCell"/>
</dbReference>
<evidence type="ECO:0008006" key="6">
    <source>
        <dbReference type="Google" id="ProtNLM"/>
    </source>
</evidence>
<dbReference type="InterPro" id="IPR038375">
    <property type="entry name" value="NDUFAF7_sf"/>
</dbReference>
<proteinExistence type="predicted"/>
<keyword evidence="3" id="KW-0808">Transferase</keyword>
<evidence type="ECO:0000256" key="2">
    <source>
        <dbReference type="ARBA" id="ARBA00022603"/>
    </source>
</evidence>
<dbReference type="PANTHER" id="PTHR12049:SF7">
    <property type="entry name" value="PROTEIN ARGININE METHYLTRANSFERASE NDUFAF7, MITOCHONDRIAL"/>
    <property type="match status" value="1"/>
</dbReference>
<evidence type="ECO:0000256" key="1">
    <source>
        <dbReference type="ARBA" id="ARBA00004173"/>
    </source>
</evidence>
<organism evidence="5">
    <name type="scientific">marine sediment metagenome</name>
    <dbReference type="NCBI Taxonomy" id="412755"/>
    <lineage>
        <taxon>unclassified sequences</taxon>
        <taxon>metagenomes</taxon>
        <taxon>ecological metagenomes</taxon>
    </lineage>
</organism>
<dbReference type="EMBL" id="LAZR01009907">
    <property type="protein sequence ID" value="KKM69931.1"/>
    <property type="molecule type" value="Genomic_DNA"/>
</dbReference>
<evidence type="ECO:0000256" key="4">
    <source>
        <dbReference type="ARBA" id="ARBA00023128"/>
    </source>
</evidence>
<comment type="caution">
    <text evidence="5">The sequence shown here is derived from an EMBL/GenBank/DDBJ whole genome shotgun (WGS) entry which is preliminary data.</text>
</comment>
<dbReference type="AlphaFoldDB" id="A0A0F9K5K1"/>
<name>A0A0F9K5K1_9ZZZZ</name>
<comment type="subcellular location">
    <subcellularLocation>
        <location evidence="1">Mitochondrion</location>
    </subcellularLocation>
</comment>
<keyword evidence="4" id="KW-0496">Mitochondrion</keyword>
<dbReference type="PANTHER" id="PTHR12049">
    <property type="entry name" value="PROTEIN ARGININE METHYLTRANSFERASE NDUFAF7, MITOCHONDRIAL"/>
    <property type="match status" value="1"/>
</dbReference>
<gene>
    <name evidence="5" type="ORF">LCGC14_1445820</name>
</gene>